<keyword evidence="2" id="KW-0472">Membrane</keyword>
<protein>
    <recommendedName>
        <fullName evidence="5">NHL repeat-containing protein</fullName>
    </recommendedName>
</protein>
<evidence type="ECO:0000313" key="4">
    <source>
        <dbReference type="Proteomes" id="UP001159427"/>
    </source>
</evidence>
<keyword evidence="2" id="KW-0812">Transmembrane</keyword>
<dbReference type="EMBL" id="CALNXI010001053">
    <property type="protein sequence ID" value="CAH3153274.1"/>
    <property type="molecule type" value="Genomic_DNA"/>
</dbReference>
<sequence>MKESSLFSGETKHGVPETTRTSYRSRSDEKFGAGLRNDLQGGHVFLFSVIVGVVSTLAGGGRIHEGSKTDCKDYSSSMMDGIGTEARFNYPWGIEFDPRENVLYVADCGCPETVHSNDRIRKIDISTRQVTTLAGGSQGYKDGKGEKAKFHHTAGMAIDLEERVLYVADSGNDRIRKIDLKTAVVTSFVGSGESGFHDDVGMKAMLSNPQQLEIESLKRRLFLSDTDNHAIRIISLPNGEVKTLVGGRQGFADGVGKKAKLYHPTGLSLDVHSGILYVADHYNHAIRTVDTKNGRVKTLAGNGRQGFKNGVGSDARFNYPEGIYFDTDHKVLYVVEFDSNAIRMVTPNGKVSTLAGGTEGFRDGVGTQAQFFHPTGLTFDHRNKVIYVTDQYNHRVRSISGVGSSVVDPNKSVLSKTLQKAQSSPYLFACLVLSVILCIFIFLRFRRNRRYFSRL</sequence>
<dbReference type="PANTHER" id="PTHR46388">
    <property type="entry name" value="NHL REPEAT-CONTAINING PROTEIN 2"/>
    <property type="match status" value="1"/>
</dbReference>
<accession>A0ABN8PY70</accession>
<dbReference type="InterPro" id="IPR011042">
    <property type="entry name" value="6-blade_b-propeller_TolB-like"/>
</dbReference>
<proteinExistence type="predicted"/>
<dbReference type="Gene3D" id="2.120.10.30">
    <property type="entry name" value="TolB, C-terminal domain"/>
    <property type="match status" value="4"/>
</dbReference>
<reference evidence="3 4" key="1">
    <citation type="submission" date="2022-05" db="EMBL/GenBank/DDBJ databases">
        <authorList>
            <consortium name="Genoscope - CEA"/>
            <person name="William W."/>
        </authorList>
    </citation>
    <scope>NUCLEOTIDE SEQUENCE [LARGE SCALE GENOMIC DNA]</scope>
</reference>
<dbReference type="PANTHER" id="PTHR46388:SF2">
    <property type="entry name" value="NHL REPEAT-CONTAINING PROTEIN 2"/>
    <property type="match status" value="1"/>
</dbReference>
<dbReference type="InterPro" id="IPR000033">
    <property type="entry name" value="LDLR_classB_rpt"/>
</dbReference>
<feature type="transmembrane region" description="Helical" evidence="2">
    <location>
        <begin position="426"/>
        <end position="445"/>
    </location>
</feature>
<name>A0ABN8PY70_9CNID</name>
<dbReference type="SMART" id="SM00135">
    <property type="entry name" value="LY"/>
    <property type="match status" value="3"/>
</dbReference>
<evidence type="ECO:0000256" key="1">
    <source>
        <dbReference type="SAM" id="MobiDB-lite"/>
    </source>
</evidence>
<evidence type="ECO:0008006" key="5">
    <source>
        <dbReference type="Google" id="ProtNLM"/>
    </source>
</evidence>
<dbReference type="Proteomes" id="UP001159427">
    <property type="component" value="Unassembled WGS sequence"/>
</dbReference>
<feature type="region of interest" description="Disordered" evidence="1">
    <location>
        <begin position="1"/>
        <end position="26"/>
    </location>
</feature>
<evidence type="ECO:0000313" key="3">
    <source>
        <dbReference type="EMBL" id="CAH3153274.1"/>
    </source>
</evidence>
<gene>
    <name evidence="3" type="ORF">PEVE_00001063</name>
</gene>
<keyword evidence="4" id="KW-1185">Reference proteome</keyword>
<keyword evidence="2" id="KW-1133">Transmembrane helix</keyword>
<evidence type="ECO:0000256" key="2">
    <source>
        <dbReference type="SAM" id="Phobius"/>
    </source>
</evidence>
<organism evidence="3 4">
    <name type="scientific">Porites evermanni</name>
    <dbReference type="NCBI Taxonomy" id="104178"/>
    <lineage>
        <taxon>Eukaryota</taxon>
        <taxon>Metazoa</taxon>
        <taxon>Cnidaria</taxon>
        <taxon>Anthozoa</taxon>
        <taxon>Hexacorallia</taxon>
        <taxon>Scleractinia</taxon>
        <taxon>Fungiina</taxon>
        <taxon>Poritidae</taxon>
        <taxon>Porites</taxon>
    </lineage>
</organism>
<dbReference type="SUPFAM" id="SSF101898">
    <property type="entry name" value="NHL repeat"/>
    <property type="match status" value="1"/>
</dbReference>
<comment type="caution">
    <text evidence="3">The sequence shown here is derived from an EMBL/GenBank/DDBJ whole genome shotgun (WGS) entry which is preliminary data.</text>
</comment>